<evidence type="ECO:0000256" key="9">
    <source>
        <dbReference type="ARBA" id="ARBA00023235"/>
    </source>
</evidence>
<dbReference type="CDD" id="cd02885">
    <property type="entry name" value="NUDIX_IPP_Isomerase"/>
    <property type="match status" value="1"/>
</dbReference>
<gene>
    <name evidence="10 13" type="primary">idi</name>
    <name evidence="13" type="ORF">KGD84_21190</name>
</gene>
<comment type="pathway">
    <text evidence="1 10">Isoprenoid biosynthesis; dimethylallyl diphosphate biosynthesis; dimethylallyl diphosphate from isopentenyl diphosphate: step 1/1.</text>
</comment>
<feature type="domain" description="Nudix hydrolase" evidence="12">
    <location>
        <begin position="52"/>
        <end position="189"/>
    </location>
</feature>
<evidence type="ECO:0000256" key="6">
    <source>
        <dbReference type="ARBA" id="ARBA00022842"/>
    </source>
</evidence>
<feature type="binding site" evidence="10">
    <location>
        <position position="54"/>
    </location>
    <ligand>
        <name>Mn(2+)</name>
        <dbReference type="ChEBI" id="CHEBI:29035"/>
    </ligand>
</feature>
<evidence type="ECO:0000256" key="2">
    <source>
        <dbReference type="ARBA" id="ARBA00007579"/>
    </source>
</evidence>
<dbReference type="InterPro" id="IPR000086">
    <property type="entry name" value="NUDIX_hydrolase_dom"/>
</dbReference>
<feature type="binding site" evidence="10">
    <location>
        <position position="136"/>
    </location>
    <ligand>
        <name>Mn(2+)</name>
        <dbReference type="ChEBI" id="CHEBI:29035"/>
    </ligand>
</feature>
<keyword evidence="5 10" id="KW-0479">Metal-binding</keyword>
<dbReference type="PROSITE" id="PS51462">
    <property type="entry name" value="NUDIX"/>
    <property type="match status" value="1"/>
</dbReference>
<comment type="catalytic activity">
    <reaction evidence="10">
        <text>isopentenyl diphosphate = dimethylallyl diphosphate</text>
        <dbReference type="Rhea" id="RHEA:23284"/>
        <dbReference type="ChEBI" id="CHEBI:57623"/>
        <dbReference type="ChEBI" id="CHEBI:128769"/>
        <dbReference type="EC" id="5.3.3.2"/>
    </reaction>
</comment>
<keyword evidence="8 10" id="KW-0414">Isoprene biosynthesis</keyword>
<feature type="active site" evidence="10">
    <location>
        <position position="138"/>
    </location>
</feature>
<keyword evidence="14" id="KW-1185">Reference proteome</keyword>
<evidence type="ECO:0000256" key="5">
    <source>
        <dbReference type="ARBA" id="ARBA00022723"/>
    </source>
</evidence>
<feature type="binding site" evidence="10">
    <location>
        <position position="47"/>
    </location>
    <ligand>
        <name>Mn(2+)</name>
        <dbReference type="ChEBI" id="CHEBI:29035"/>
    </ligand>
</feature>
<dbReference type="Pfam" id="PF00293">
    <property type="entry name" value="NUDIX"/>
    <property type="match status" value="1"/>
</dbReference>
<evidence type="ECO:0000256" key="11">
    <source>
        <dbReference type="SAM" id="MobiDB-lite"/>
    </source>
</evidence>
<evidence type="ECO:0000313" key="13">
    <source>
        <dbReference type="EMBL" id="QUX20961.1"/>
    </source>
</evidence>
<evidence type="ECO:0000259" key="12">
    <source>
        <dbReference type="PROSITE" id="PS51462"/>
    </source>
</evidence>
<organism evidence="13 14">
    <name type="scientific">Nocardiopsis changdeensis</name>
    <dbReference type="NCBI Taxonomy" id="2831969"/>
    <lineage>
        <taxon>Bacteria</taxon>
        <taxon>Bacillati</taxon>
        <taxon>Actinomycetota</taxon>
        <taxon>Actinomycetes</taxon>
        <taxon>Streptosporangiales</taxon>
        <taxon>Nocardiopsidaceae</taxon>
        <taxon>Nocardiopsis</taxon>
    </lineage>
</organism>
<feature type="active site" evidence="10">
    <location>
        <position position="89"/>
    </location>
</feature>
<dbReference type="InterPro" id="IPR015797">
    <property type="entry name" value="NUDIX_hydrolase-like_dom_sf"/>
</dbReference>
<accession>A0ABX8BJ53</accession>
<dbReference type="InterPro" id="IPR011876">
    <property type="entry name" value="IsopentenylPP_isomerase_typ1"/>
</dbReference>
<proteinExistence type="inferred from homology"/>
<dbReference type="InterPro" id="IPR056375">
    <property type="entry name" value="Idi_bact"/>
</dbReference>
<dbReference type="EC" id="5.3.3.2" evidence="3 10"/>
<dbReference type="RefSeq" id="WP_220562157.1">
    <property type="nucleotide sequence ID" value="NZ_CP074133.1"/>
</dbReference>
<comment type="cofactor">
    <cofactor evidence="10">
        <name>Mn(2+)</name>
        <dbReference type="ChEBI" id="CHEBI:29035"/>
    </cofactor>
    <text evidence="10">Binds 1 Mn(2+) ion per subunit.</text>
</comment>
<evidence type="ECO:0000256" key="1">
    <source>
        <dbReference type="ARBA" id="ARBA00004826"/>
    </source>
</evidence>
<evidence type="ECO:0000256" key="3">
    <source>
        <dbReference type="ARBA" id="ARBA00012057"/>
    </source>
</evidence>
<evidence type="ECO:0000256" key="10">
    <source>
        <dbReference type="HAMAP-Rule" id="MF_00202"/>
    </source>
</evidence>
<dbReference type="EMBL" id="CP074133">
    <property type="protein sequence ID" value="QUX20961.1"/>
    <property type="molecule type" value="Genomic_DNA"/>
</dbReference>
<keyword evidence="9 10" id="KW-0413">Isomerase</keyword>
<dbReference type="Proteomes" id="UP000676079">
    <property type="component" value="Chromosome"/>
</dbReference>
<sequence>MSHSLSTSTSTAAPERPAPAPGQEPILLELVDENGVTTGIAEKLSAHRAPGVLHRAFSVFLVDGEGRLLLQRRARGKYHSPGVLTNTCCGHPYPQERPLIAALRRVGEELGVAPALLREAGTVAYRHPDPASGLVEHEFNHLFVGRLDLPADPDPDEVEEVLAVGPAELERLRAAEPFSAWFTTVWDAARPQVRELAPGAGW</sequence>
<comment type="subcellular location">
    <subcellularLocation>
        <location evidence="10">Cytoplasm</location>
    </subcellularLocation>
</comment>
<keyword evidence="6 10" id="KW-0460">Magnesium</keyword>
<feature type="compositionally biased region" description="Low complexity" evidence="11">
    <location>
        <begin position="1"/>
        <end position="11"/>
    </location>
</feature>
<evidence type="ECO:0000313" key="14">
    <source>
        <dbReference type="Proteomes" id="UP000676079"/>
    </source>
</evidence>
<feature type="region of interest" description="Disordered" evidence="11">
    <location>
        <begin position="1"/>
        <end position="22"/>
    </location>
</feature>
<evidence type="ECO:0000256" key="4">
    <source>
        <dbReference type="ARBA" id="ARBA00022490"/>
    </source>
</evidence>
<dbReference type="PANTHER" id="PTHR10885:SF0">
    <property type="entry name" value="ISOPENTENYL-DIPHOSPHATE DELTA-ISOMERASE"/>
    <property type="match status" value="1"/>
</dbReference>
<feature type="binding site" evidence="10">
    <location>
        <position position="109"/>
    </location>
    <ligand>
        <name>Mg(2+)</name>
        <dbReference type="ChEBI" id="CHEBI:18420"/>
    </ligand>
</feature>
<keyword evidence="7 10" id="KW-0464">Manganese</keyword>
<dbReference type="SUPFAM" id="SSF55811">
    <property type="entry name" value="Nudix"/>
    <property type="match status" value="1"/>
</dbReference>
<dbReference type="GO" id="GO:0004452">
    <property type="term" value="F:isopentenyl-diphosphate delta-isomerase activity"/>
    <property type="evidence" value="ECO:0007669"/>
    <property type="project" value="UniProtKB-EC"/>
</dbReference>
<comment type="similarity">
    <text evidence="2 10">Belongs to the IPP isomerase type 1 family.</text>
</comment>
<feature type="binding site" evidence="10">
    <location>
        <position position="138"/>
    </location>
    <ligand>
        <name>Mn(2+)</name>
        <dbReference type="ChEBI" id="CHEBI:29035"/>
    </ligand>
</feature>
<evidence type="ECO:0000256" key="8">
    <source>
        <dbReference type="ARBA" id="ARBA00023229"/>
    </source>
</evidence>
<feature type="binding site" evidence="10">
    <location>
        <position position="91"/>
    </location>
    <ligand>
        <name>Mn(2+)</name>
        <dbReference type="ChEBI" id="CHEBI:29035"/>
    </ligand>
</feature>
<reference evidence="13 14" key="1">
    <citation type="submission" date="2021-05" db="EMBL/GenBank/DDBJ databases">
        <title>Direct Submission.</title>
        <authorList>
            <person name="Li K."/>
            <person name="Gao J."/>
        </authorList>
    </citation>
    <scope>NUCLEOTIDE SEQUENCE [LARGE SCALE GENOMIC DNA]</scope>
    <source>
        <strain evidence="13 14">Mg02</strain>
    </source>
</reference>
<dbReference type="Gene3D" id="3.90.79.10">
    <property type="entry name" value="Nucleoside Triphosphate Pyrophosphohydrolase"/>
    <property type="match status" value="1"/>
</dbReference>
<dbReference type="NCBIfam" id="NF002995">
    <property type="entry name" value="PRK03759.1"/>
    <property type="match status" value="1"/>
</dbReference>
<evidence type="ECO:0000256" key="7">
    <source>
        <dbReference type="ARBA" id="ARBA00023211"/>
    </source>
</evidence>
<protein>
    <recommendedName>
        <fullName evidence="3 10">Isopentenyl-diphosphate Delta-isomerase</fullName>
        <shortName evidence="10">IPP isomerase</shortName>
        <ecNumber evidence="3 10">5.3.3.2</ecNumber>
    </recommendedName>
    <alternativeName>
        <fullName evidence="10">IPP:DMAPP isomerase</fullName>
    </alternativeName>
    <alternativeName>
        <fullName evidence="10">Isopentenyl pyrophosphate isomerase</fullName>
    </alternativeName>
</protein>
<name>A0ABX8BJ53_9ACTN</name>
<dbReference type="PANTHER" id="PTHR10885">
    <property type="entry name" value="ISOPENTENYL-DIPHOSPHATE DELTA-ISOMERASE"/>
    <property type="match status" value="1"/>
</dbReference>
<dbReference type="PIRSF" id="PIRSF018427">
    <property type="entry name" value="Isopntndiph_ism"/>
    <property type="match status" value="1"/>
</dbReference>
<dbReference type="HAMAP" id="MF_00202">
    <property type="entry name" value="Idi"/>
    <property type="match status" value="1"/>
</dbReference>
<dbReference type="NCBIfam" id="TIGR02150">
    <property type="entry name" value="IPP_isom_1"/>
    <property type="match status" value="1"/>
</dbReference>
<comment type="function">
    <text evidence="10">Catalyzes the 1,3-allylic rearrangement of the homoallylic substrate isopentenyl (IPP) to its highly electrophilic allylic isomer, dimethylallyl diphosphate (DMAPP).</text>
</comment>
<comment type="cofactor">
    <cofactor evidence="10">
        <name>Mg(2+)</name>
        <dbReference type="ChEBI" id="CHEBI:18420"/>
    </cofactor>
    <text evidence="10">Binds 1 Mg(2+) ion per subunit. The magnesium ion binds only when substrate is bound.</text>
</comment>
<keyword evidence="4 10" id="KW-0963">Cytoplasm</keyword>